<dbReference type="EMBL" id="HBFR01007160">
    <property type="protein sequence ID" value="CAD8877973.1"/>
    <property type="molecule type" value="Transcribed_RNA"/>
</dbReference>
<evidence type="ECO:0000256" key="1">
    <source>
        <dbReference type="SAM" id="MobiDB-lite"/>
    </source>
</evidence>
<feature type="region of interest" description="Disordered" evidence="1">
    <location>
        <begin position="136"/>
        <end position="157"/>
    </location>
</feature>
<reference evidence="2" key="1">
    <citation type="submission" date="2021-01" db="EMBL/GenBank/DDBJ databases">
        <authorList>
            <person name="Corre E."/>
            <person name="Pelletier E."/>
            <person name="Niang G."/>
            <person name="Scheremetjew M."/>
            <person name="Finn R."/>
            <person name="Kale V."/>
            <person name="Holt S."/>
            <person name="Cochrane G."/>
            <person name="Meng A."/>
            <person name="Brown T."/>
            <person name="Cohen L."/>
        </authorList>
    </citation>
    <scope>NUCLEOTIDE SEQUENCE</scope>
    <source>
        <strain evidence="2">308</strain>
    </source>
</reference>
<evidence type="ECO:0000313" key="2">
    <source>
        <dbReference type="EMBL" id="CAD8877973.1"/>
    </source>
</evidence>
<gene>
    <name evidence="2" type="ORF">CHYS00102_LOCUS5157</name>
</gene>
<sequence>MRGVPSLPSYIPVKTQNQKKTGHLGECKSLRHIGLGPSENTGIKYGVVKADRPRTVKGLPHTAQRSKGRSVFYQVWILWPSECCIDDSTNLATIHEAFLWNLQFWNVPTHTAESRTEKNHNKNVPSLPSYIAIQTQNTQKNRHQARSNLSNARGWLR</sequence>
<organism evidence="2">
    <name type="scientific">Corethron hystrix</name>
    <dbReference type="NCBI Taxonomy" id="216773"/>
    <lineage>
        <taxon>Eukaryota</taxon>
        <taxon>Sar</taxon>
        <taxon>Stramenopiles</taxon>
        <taxon>Ochrophyta</taxon>
        <taxon>Bacillariophyta</taxon>
        <taxon>Coscinodiscophyceae</taxon>
        <taxon>Corethrophycidae</taxon>
        <taxon>Corethrales</taxon>
        <taxon>Corethraceae</taxon>
        <taxon>Corethron</taxon>
    </lineage>
</organism>
<dbReference type="AlphaFoldDB" id="A0A7S1B817"/>
<protein>
    <submittedName>
        <fullName evidence="2">Uncharacterized protein</fullName>
    </submittedName>
</protein>
<accession>A0A7S1B817</accession>
<proteinExistence type="predicted"/>
<name>A0A7S1B817_9STRA</name>